<comment type="pathway">
    <text evidence="5">Carbohydrate metabolism; tricarboxylic acid cycle; (S)-malate from fumarate: step 1/1.</text>
</comment>
<dbReference type="PRINTS" id="PR00149">
    <property type="entry name" value="FUMRATELYASE"/>
</dbReference>
<evidence type="ECO:0000313" key="9">
    <source>
        <dbReference type="Proteomes" id="UP000318126"/>
    </source>
</evidence>
<dbReference type="InterPro" id="IPR008948">
    <property type="entry name" value="L-Aspartase-like"/>
</dbReference>
<dbReference type="InterPro" id="IPR005677">
    <property type="entry name" value="Fum_hydII"/>
</dbReference>
<accession>A0A553JTW9</accession>
<evidence type="ECO:0000313" key="8">
    <source>
        <dbReference type="EMBL" id="TRY15889.1"/>
    </source>
</evidence>
<dbReference type="InterPro" id="IPR000362">
    <property type="entry name" value="Fumarate_lyase_fam"/>
</dbReference>
<feature type="domain" description="Fumarate lyase N-terminal" evidence="6">
    <location>
        <begin position="13"/>
        <end position="336"/>
    </location>
</feature>
<feature type="domain" description="Fumarase C C-terminal" evidence="7">
    <location>
        <begin position="402"/>
        <end position="454"/>
    </location>
</feature>
<keyword evidence="2 5" id="KW-0963">Cytoplasm</keyword>
<dbReference type="Gene3D" id="1.20.200.10">
    <property type="entry name" value="Fumarase/aspartase (Central domain)"/>
    <property type="match status" value="1"/>
</dbReference>
<feature type="binding site" evidence="5">
    <location>
        <position position="313"/>
    </location>
    <ligand>
        <name>substrate</name>
    </ligand>
</feature>
<feature type="site" description="Important for catalytic activity" evidence="5">
    <location>
        <position position="325"/>
    </location>
</feature>
<comment type="similarity">
    <text evidence="1 5">Belongs to the class-II fumarase/aspartase family. Fumarase subfamily.</text>
</comment>
<dbReference type="InterPro" id="IPR024083">
    <property type="entry name" value="Fumarase/histidase_N"/>
</dbReference>
<comment type="miscellaneous">
    <text evidence="5">There are 2 substrate-binding sites: the catalytic A site, and the non-catalytic B site that may play a role in the transfer of substrate or product between the active site and the solvent. Alternatively, the B site may bind allosteric effectors.</text>
</comment>
<dbReference type="FunFam" id="1.20.200.10:FF:000001">
    <property type="entry name" value="Fumarate hydratase, mitochondrial"/>
    <property type="match status" value="1"/>
</dbReference>
<dbReference type="Gene3D" id="1.10.40.30">
    <property type="entry name" value="Fumarase/aspartase (C-terminal domain)"/>
    <property type="match status" value="1"/>
</dbReference>
<dbReference type="HAMAP" id="MF_00743">
    <property type="entry name" value="FumaraseC"/>
    <property type="match status" value="1"/>
</dbReference>
<evidence type="ECO:0000256" key="5">
    <source>
        <dbReference type="HAMAP-Rule" id="MF_00743"/>
    </source>
</evidence>
<comment type="caution">
    <text evidence="5">Lacks conserved residue(s) required for the propagation of feature annotation.</text>
</comment>
<dbReference type="InterPro" id="IPR018951">
    <property type="entry name" value="Fumarase_C_C"/>
</dbReference>
<comment type="catalytic activity">
    <reaction evidence="5">
        <text>(S)-malate = fumarate + H2O</text>
        <dbReference type="Rhea" id="RHEA:12460"/>
        <dbReference type="ChEBI" id="CHEBI:15377"/>
        <dbReference type="ChEBI" id="CHEBI:15589"/>
        <dbReference type="ChEBI" id="CHEBI:29806"/>
        <dbReference type="EC" id="4.2.1.2"/>
    </reaction>
</comment>
<evidence type="ECO:0000259" key="6">
    <source>
        <dbReference type="Pfam" id="PF00206"/>
    </source>
</evidence>
<dbReference type="Pfam" id="PF10415">
    <property type="entry name" value="FumaraseC_C"/>
    <property type="match status" value="1"/>
</dbReference>
<dbReference type="OrthoDB" id="9802809at2"/>
<dbReference type="PROSITE" id="PS00163">
    <property type="entry name" value="FUMARATE_LYASES"/>
    <property type="match status" value="1"/>
</dbReference>
<dbReference type="SUPFAM" id="SSF48557">
    <property type="entry name" value="L-aspartase-like"/>
    <property type="match status" value="1"/>
</dbReference>
<dbReference type="PANTHER" id="PTHR11444">
    <property type="entry name" value="ASPARTATEAMMONIA/ARGININOSUCCINATE/ADENYLOSUCCINATE LYASE"/>
    <property type="match status" value="1"/>
</dbReference>
<feature type="binding site" evidence="5">
    <location>
        <begin position="133"/>
        <end position="135"/>
    </location>
    <ligand>
        <name>substrate</name>
    </ligand>
</feature>
<dbReference type="PANTHER" id="PTHR11444:SF22">
    <property type="entry name" value="FUMARATE HYDRATASE CLASS II"/>
    <property type="match status" value="1"/>
</dbReference>
<reference evidence="9" key="1">
    <citation type="submission" date="2019-07" db="EMBL/GenBank/DDBJ databases">
        <title>Shewanella sp. YLB-08 draft genomic sequence.</title>
        <authorList>
            <person name="Yu L."/>
        </authorList>
    </citation>
    <scope>NUCLEOTIDE SEQUENCE [LARGE SCALE GENOMIC DNA]</scope>
    <source>
        <strain evidence="9">JCM 20706</strain>
    </source>
</reference>
<evidence type="ECO:0000259" key="7">
    <source>
        <dbReference type="Pfam" id="PF10415"/>
    </source>
</evidence>
<dbReference type="Proteomes" id="UP000318126">
    <property type="component" value="Unassembled WGS sequence"/>
</dbReference>
<organism evidence="8 9">
    <name type="scientific">Shewanella hanedai</name>
    <name type="common">Alteromonas hanedai</name>
    <dbReference type="NCBI Taxonomy" id="25"/>
    <lineage>
        <taxon>Bacteria</taxon>
        <taxon>Pseudomonadati</taxon>
        <taxon>Pseudomonadota</taxon>
        <taxon>Gammaproteobacteria</taxon>
        <taxon>Alteromonadales</taxon>
        <taxon>Shewanellaceae</taxon>
        <taxon>Shewanella</taxon>
    </lineage>
</organism>
<feature type="active site" evidence="5">
    <location>
        <position position="312"/>
    </location>
</feature>
<feature type="binding site" evidence="5">
    <location>
        <position position="181"/>
    </location>
    <ligand>
        <name>substrate</name>
    </ligand>
</feature>
<comment type="subcellular location">
    <subcellularLocation>
        <location evidence="5">Cytoplasm</location>
    </subcellularLocation>
</comment>
<evidence type="ECO:0000256" key="1">
    <source>
        <dbReference type="ARBA" id="ARBA00009084"/>
    </source>
</evidence>
<feature type="active site" description="Proton donor/acceptor" evidence="5">
    <location>
        <position position="182"/>
    </location>
</feature>
<dbReference type="GO" id="GO:0006099">
    <property type="term" value="P:tricarboxylic acid cycle"/>
    <property type="evidence" value="ECO:0007669"/>
    <property type="project" value="UniProtKB-UniRule"/>
</dbReference>
<dbReference type="AlphaFoldDB" id="A0A553JTW9"/>
<keyword evidence="9" id="KW-1185">Reference proteome</keyword>
<sequence length="458" mass="48608">MNTRIEKDSMGGLQVPADALYGAQTQRAVNNFPISGRTLPKAFIKSLLMAKSAAAQANAKLDLLPQTMADAISAAVSQLLNDQNMMQHFPVDVFQTGSGTSSNMNANEVLATLASKIAGQAVGANDHVNYGQSSNDIIPSCIHISAAMELEGHLLPALKHLLTVIKQKAQEVDHHVKTGRTHLMDAMPVRMSQSLLSWASQIEQNIELIDGIRPKLHSLAQGGTAVGTGINAHKDFAAEFTRLLGESTGLPFTPASNFFSHIGTQDIAVALSGQLKTTAVSMMKIANDLRWMNSGPLAGLGEIELQALQPGSSIMPGKVNPVIPEATTMVAAQVIGNDSAITIGGQSGNFELNVMLPMIADNLLSSINLLANVSYLLADKAIATFTVNEQQLQKALARNPILVTALNPIIGYAKAADIAKKAYKEGRSVLDVAEEETDIPRGELEVLLDPMKLTLGGL</sequence>
<evidence type="ECO:0000256" key="2">
    <source>
        <dbReference type="ARBA" id="ARBA00022490"/>
    </source>
</evidence>
<dbReference type="Gene3D" id="1.10.275.10">
    <property type="entry name" value="Fumarase/aspartase (N-terminal domain)"/>
    <property type="match status" value="1"/>
</dbReference>
<dbReference type="GO" id="GO:0006106">
    <property type="term" value="P:fumarate metabolic process"/>
    <property type="evidence" value="ECO:0007669"/>
    <property type="project" value="InterPro"/>
</dbReference>
<dbReference type="GO" id="GO:0005737">
    <property type="term" value="C:cytoplasm"/>
    <property type="evidence" value="ECO:0007669"/>
    <property type="project" value="UniProtKB-SubCell"/>
</dbReference>
<proteinExistence type="inferred from homology"/>
<protein>
    <recommendedName>
        <fullName evidence="5">Fumarate hydratase class II</fullName>
        <shortName evidence="5">Fumarase C</shortName>
        <ecNumber evidence="5">4.2.1.2</ecNumber>
    </recommendedName>
    <alternativeName>
        <fullName evidence="5">Aerobic fumarase</fullName>
    </alternativeName>
    <alternativeName>
        <fullName evidence="5">Iron-independent fumarase</fullName>
    </alternativeName>
</protein>
<evidence type="ECO:0000256" key="4">
    <source>
        <dbReference type="ARBA" id="ARBA00023239"/>
    </source>
</evidence>
<dbReference type="GO" id="GO:0004333">
    <property type="term" value="F:fumarate hydratase activity"/>
    <property type="evidence" value="ECO:0007669"/>
    <property type="project" value="UniProtKB-UniRule"/>
</dbReference>
<dbReference type="InterPro" id="IPR022761">
    <property type="entry name" value="Fumarate_lyase_N"/>
</dbReference>
<dbReference type="Pfam" id="PF00206">
    <property type="entry name" value="Lyase_1"/>
    <property type="match status" value="1"/>
</dbReference>
<feature type="binding site" evidence="5">
    <location>
        <begin position="98"/>
        <end position="100"/>
    </location>
    <ligand>
        <name>substrate</name>
    </ligand>
</feature>
<dbReference type="PRINTS" id="PR00145">
    <property type="entry name" value="ARGSUCLYASE"/>
</dbReference>
<dbReference type="UniPathway" id="UPA00223">
    <property type="reaction ID" value="UER01007"/>
</dbReference>
<comment type="subunit">
    <text evidence="5">Homotetramer.</text>
</comment>
<feature type="binding site" evidence="5">
    <location>
        <begin position="318"/>
        <end position="320"/>
    </location>
    <ligand>
        <name>substrate</name>
    </ligand>
</feature>
<dbReference type="EC" id="4.2.1.2" evidence="5"/>
<dbReference type="RefSeq" id="WP_143562984.1">
    <property type="nucleotide sequence ID" value="NZ_BMPL01000002.1"/>
</dbReference>
<keyword evidence="3 5" id="KW-0816">Tricarboxylic acid cycle</keyword>
<evidence type="ECO:0000256" key="3">
    <source>
        <dbReference type="ARBA" id="ARBA00022532"/>
    </source>
</evidence>
<name>A0A553JTW9_SHEHA</name>
<dbReference type="EMBL" id="VKGK01000002">
    <property type="protein sequence ID" value="TRY15889.1"/>
    <property type="molecule type" value="Genomic_DNA"/>
</dbReference>
<gene>
    <name evidence="5" type="primary">fumC</name>
    <name evidence="8" type="ORF">FN961_02600</name>
</gene>
<dbReference type="InterPro" id="IPR020557">
    <property type="entry name" value="Fumarate_lyase_CS"/>
</dbReference>
<comment type="function">
    <text evidence="5">Involved in the TCA cycle. Catalyzes the stereospecific interconversion of fumarate to L-malate.</text>
</comment>
<dbReference type="FunFam" id="1.10.40.30:FF:000002">
    <property type="entry name" value="Fumarate hydratase class II"/>
    <property type="match status" value="1"/>
</dbReference>
<keyword evidence="4 5" id="KW-0456">Lyase</keyword>
<comment type="caution">
    <text evidence="8">The sequence shown here is derived from an EMBL/GenBank/DDBJ whole genome shotgun (WGS) entry which is preliminary data.</text>
</comment>